<evidence type="ECO:0000313" key="2">
    <source>
        <dbReference type="Proteomes" id="UP000257131"/>
    </source>
</evidence>
<dbReference type="EMBL" id="QOHR01000005">
    <property type="protein sequence ID" value="REC57805.1"/>
    <property type="molecule type" value="Genomic_DNA"/>
</dbReference>
<reference evidence="1 2" key="1">
    <citation type="journal article" date="2017" name="Int. J. Syst. Evol. Microbiol.">
        <title>Rhodosalinus sediminis gen. nov., sp. nov., isolated from marine saltern.</title>
        <authorList>
            <person name="Guo L.Y."/>
            <person name="Ling S.K."/>
            <person name="Li C.M."/>
            <person name="Chen G.J."/>
            <person name="Du Z.J."/>
        </authorList>
    </citation>
    <scope>NUCLEOTIDE SEQUENCE [LARGE SCALE GENOMIC DNA]</scope>
    <source>
        <strain evidence="1 2">WDN1C137</strain>
    </source>
</reference>
<sequence>MSDLSPNLALPLLLPAQAQKHVTHNDALALLDLLVQLRVQRFDARTPPEAPGDGEVYAVGAGATGAWAGQDGRLAARVGGGWVFVAPREGWRAWDVAGAEVRVHADGAWRPLEALPPGTVERLGVNAASDAGNRLAVAAPATLLTHEGAGHQLKIDKASAGDTASLLFQTGFSGRAEMGTAGSDDWSIKVSADGASWTEALRIAAATGVPDLRAGATIGGAVAFHRTNAAGSVSQSGGVPTGALIERGSNANGEYVRFADGTQICTHRQMSSSSSNATWTYPAEFAPGKTDCLLGTATPMTGTNVVSVVQSTTGSAIFTIRDTLNYGVRIEADVWLFAMGRWF</sequence>
<comment type="caution">
    <text evidence="1">The sequence shown here is derived from an EMBL/GenBank/DDBJ whole genome shotgun (WGS) entry which is preliminary data.</text>
</comment>
<proteinExistence type="predicted"/>
<dbReference type="OrthoDB" id="564699at2"/>
<organism evidence="1 2">
    <name type="scientific">Rhodosalinus sediminis</name>
    <dbReference type="NCBI Taxonomy" id="1940533"/>
    <lineage>
        <taxon>Bacteria</taxon>
        <taxon>Pseudomonadati</taxon>
        <taxon>Pseudomonadota</taxon>
        <taxon>Alphaproteobacteria</taxon>
        <taxon>Rhodobacterales</taxon>
        <taxon>Paracoccaceae</taxon>
        <taxon>Rhodosalinus</taxon>
    </lineage>
</organism>
<dbReference type="RefSeq" id="WP_115979061.1">
    <property type="nucleotide sequence ID" value="NZ_QOHR01000005.1"/>
</dbReference>
<accession>A0A3D9BWA8</accession>
<protein>
    <submittedName>
        <fullName evidence="1">DUF2793 domain-containing protein</fullName>
    </submittedName>
</protein>
<dbReference type="Pfam" id="PF10983">
    <property type="entry name" value="DUF2793"/>
    <property type="match status" value="1"/>
</dbReference>
<dbReference type="InterPro" id="IPR021251">
    <property type="entry name" value="DUF2793"/>
</dbReference>
<name>A0A3D9BWA8_9RHOB</name>
<evidence type="ECO:0000313" key="1">
    <source>
        <dbReference type="EMBL" id="REC57805.1"/>
    </source>
</evidence>
<gene>
    <name evidence="1" type="ORF">DRV84_06440</name>
</gene>
<dbReference type="AlphaFoldDB" id="A0A3D9BWA8"/>
<keyword evidence="2" id="KW-1185">Reference proteome</keyword>
<dbReference type="Proteomes" id="UP000257131">
    <property type="component" value="Unassembled WGS sequence"/>
</dbReference>